<keyword evidence="1" id="KW-0812">Transmembrane</keyword>
<feature type="transmembrane region" description="Helical" evidence="1">
    <location>
        <begin position="69"/>
        <end position="91"/>
    </location>
</feature>
<dbReference type="AlphaFoldDB" id="A0ABD3HSY0"/>
<comment type="caution">
    <text evidence="2">The sequence shown here is derived from an EMBL/GenBank/DDBJ whole genome shotgun (WGS) entry which is preliminary data.</text>
</comment>
<evidence type="ECO:0000313" key="2">
    <source>
        <dbReference type="EMBL" id="KAL3693729.1"/>
    </source>
</evidence>
<gene>
    <name evidence="2" type="ORF">R1sor_007380</name>
</gene>
<evidence type="ECO:0000313" key="3">
    <source>
        <dbReference type="Proteomes" id="UP001633002"/>
    </source>
</evidence>
<keyword evidence="1" id="KW-1133">Transmembrane helix</keyword>
<evidence type="ECO:0008006" key="4">
    <source>
        <dbReference type="Google" id="ProtNLM"/>
    </source>
</evidence>
<evidence type="ECO:0000256" key="1">
    <source>
        <dbReference type="SAM" id="Phobius"/>
    </source>
</evidence>
<protein>
    <recommendedName>
        <fullName evidence="4">Transmembrane protein</fullName>
    </recommendedName>
</protein>
<name>A0ABD3HSY0_9MARC</name>
<sequence>MWHLRKAPPTSGAEGLQEYSWTESYNITVNVESSESESVLEGRKSLEKHKMASSDDDGFPGCTVGCGMGWGFIGGLAGFVLFIIFGVFALVPAGTFEERNTTLGVVLVVLGVSGVSTIAGYICVGIPCAGVGYIVDKAMSNV</sequence>
<accession>A0ABD3HSY0</accession>
<dbReference type="Proteomes" id="UP001633002">
    <property type="component" value="Unassembled WGS sequence"/>
</dbReference>
<feature type="transmembrane region" description="Helical" evidence="1">
    <location>
        <begin position="103"/>
        <end position="135"/>
    </location>
</feature>
<organism evidence="2 3">
    <name type="scientific">Riccia sorocarpa</name>
    <dbReference type="NCBI Taxonomy" id="122646"/>
    <lineage>
        <taxon>Eukaryota</taxon>
        <taxon>Viridiplantae</taxon>
        <taxon>Streptophyta</taxon>
        <taxon>Embryophyta</taxon>
        <taxon>Marchantiophyta</taxon>
        <taxon>Marchantiopsida</taxon>
        <taxon>Marchantiidae</taxon>
        <taxon>Marchantiales</taxon>
        <taxon>Ricciaceae</taxon>
        <taxon>Riccia</taxon>
    </lineage>
</organism>
<keyword evidence="3" id="KW-1185">Reference proteome</keyword>
<reference evidence="2 3" key="1">
    <citation type="submission" date="2024-09" db="EMBL/GenBank/DDBJ databases">
        <title>Chromosome-scale assembly of Riccia sorocarpa.</title>
        <authorList>
            <person name="Paukszto L."/>
        </authorList>
    </citation>
    <scope>NUCLEOTIDE SEQUENCE [LARGE SCALE GENOMIC DNA]</scope>
    <source>
        <strain evidence="2">LP-2024</strain>
        <tissue evidence="2">Aerial parts of the thallus</tissue>
    </source>
</reference>
<dbReference type="EMBL" id="JBJQOH010000003">
    <property type="protein sequence ID" value="KAL3693729.1"/>
    <property type="molecule type" value="Genomic_DNA"/>
</dbReference>
<proteinExistence type="predicted"/>
<keyword evidence="1" id="KW-0472">Membrane</keyword>